<reference evidence="5 6" key="1">
    <citation type="journal article" date="2015" name="Stand. Genomic Sci.">
        <title>Genomic Encyclopedia of Bacterial and Archaeal Type Strains, Phase III: the genomes of soil and plant-associated and newly described type strains.</title>
        <authorList>
            <person name="Whitman W.B."/>
            <person name="Woyke T."/>
            <person name="Klenk H.P."/>
            <person name="Zhou Y."/>
            <person name="Lilburn T.G."/>
            <person name="Beck B.J."/>
            <person name="De Vos P."/>
            <person name="Vandamme P."/>
            <person name="Eisen J.A."/>
            <person name="Garrity G."/>
            <person name="Hugenholtz P."/>
            <person name="Kyrpides N.C."/>
        </authorList>
    </citation>
    <scope>NUCLEOTIDE SEQUENCE [LARGE SCALE GENOMIC DNA]</scope>
    <source>
        <strain evidence="5 6">VKM Ac-2572</strain>
    </source>
</reference>
<dbReference type="InterPro" id="IPR018060">
    <property type="entry name" value="HTH_AraC"/>
</dbReference>
<evidence type="ECO:0000256" key="1">
    <source>
        <dbReference type="ARBA" id="ARBA00023015"/>
    </source>
</evidence>
<feature type="region of interest" description="Disordered" evidence="3">
    <location>
        <begin position="300"/>
        <end position="327"/>
    </location>
</feature>
<comment type="caution">
    <text evidence="5">The sequence shown here is derived from an EMBL/GenBank/DDBJ whole genome shotgun (WGS) entry which is preliminary data.</text>
</comment>
<dbReference type="Gene3D" id="3.40.50.880">
    <property type="match status" value="1"/>
</dbReference>
<dbReference type="PANTHER" id="PTHR43130:SF3">
    <property type="entry name" value="HTH-TYPE TRANSCRIPTIONAL REGULATOR RV1931C"/>
    <property type="match status" value="1"/>
</dbReference>
<dbReference type="InterPro" id="IPR029062">
    <property type="entry name" value="Class_I_gatase-like"/>
</dbReference>
<protein>
    <submittedName>
        <fullName evidence="5">Transcriptional regulator GlxA family with amidase domain</fullName>
    </submittedName>
</protein>
<dbReference type="SUPFAM" id="SSF46689">
    <property type="entry name" value="Homeodomain-like"/>
    <property type="match status" value="2"/>
</dbReference>
<evidence type="ECO:0000256" key="3">
    <source>
        <dbReference type="SAM" id="MobiDB-lite"/>
    </source>
</evidence>
<evidence type="ECO:0000313" key="6">
    <source>
        <dbReference type="Proteomes" id="UP000294508"/>
    </source>
</evidence>
<gene>
    <name evidence="5" type="ORF">EV652_103558</name>
</gene>
<keyword evidence="1" id="KW-0805">Transcription regulation</keyword>
<dbReference type="AlphaFoldDB" id="A0A4R2HRK3"/>
<name>A0A4R2HRK3_9ACTN</name>
<feature type="domain" description="HTH araC/xylS-type" evidence="4">
    <location>
        <begin position="211"/>
        <end position="309"/>
    </location>
</feature>
<dbReference type="Gene3D" id="1.10.10.60">
    <property type="entry name" value="Homeodomain-like"/>
    <property type="match status" value="1"/>
</dbReference>
<dbReference type="PROSITE" id="PS01124">
    <property type="entry name" value="HTH_ARAC_FAMILY_2"/>
    <property type="match status" value="1"/>
</dbReference>
<sequence length="327" mass="35455">MRTVAVLAFDQMSPFHLSVPCLVLGDRLGQPGEYDVRVCAERPGSMRTNAGFGITVDHGLEAMDAADVVILPSWQPDREPSAVLIDTIRRAHDRGATVVGLCIGAFLVAASGIADGREVVTHWKWADQLQAAYPGIKVRADVLWSDLGDLVTSAGTAASIDCCLHLVRTHYGVELAERLARSIVVAPHRSGSQAQYIPVPIPPDPSDDVIEKAMVWARARLDQPVSLDEWAAAVALSRRTFTRQFRARTGSSGQAWLLRQRLDRARLLLETTDHPVERVAGESGFGSSAALRHHFHTVLGTTPQRHRQEFGGLTAGAGGYTGPAPRR</sequence>
<dbReference type="EMBL" id="SLWN01000003">
    <property type="protein sequence ID" value="TCO33556.1"/>
    <property type="molecule type" value="Genomic_DNA"/>
</dbReference>
<evidence type="ECO:0000313" key="5">
    <source>
        <dbReference type="EMBL" id="TCO33556.1"/>
    </source>
</evidence>
<evidence type="ECO:0000256" key="2">
    <source>
        <dbReference type="ARBA" id="ARBA00023163"/>
    </source>
</evidence>
<dbReference type="Pfam" id="PF12833">
    <property type="entry name" value="HTH_18"/>
    <property type="match status" value="1"/>
</dbReference>
<keyword evidence="2" id="KW-0804">Transcription</keyword>
<dbReference type="GO" id="GO:0003700">
    <property type="term" value="F:DNA-binding transcription factor activity"/>
    <property type="evidence" value="ECO:0007669"/>
    <property type="project" value="InterPro"/>
</dbReference>
<dbReference type="InterPro" id="IPR002818">
    <property type="entry name" value="DJ-1/PfpI"/>
</dbReference>
<dbReference type="CDD" id="cd03137">
    <property type="entry name" value="GATase1_AraC_1"/>
    <property type="match status" value="1"/>
</dbReference>
<dbReference type="OrthoDB" id="3992151at2"/>
<keyword evidence="6" id="KW-1185">Reference proteome</keyword>
<dbReference type="Pfam" id="PF01965">
    <property type="entry name" value="DJ-1_PfpI"/>
    <property type="match status" value="1"/>
</dbReference>
<proteinExistence type="predicted"/>
<evidence type="ECO:0000259" key="4">
    <source>
        <dbReference type="PROSITE" id="PS01124"/>
    </source>
</evidence>
<dbReference type="SMART" id="SM00342">
    <property type="entry name" value="HTH_ARAC"/>
    <property type="match status" value="1"/>
</dbReference>
<dbReference type="InterPro" id="IPR009057">
    <property type="entry name" value="Homeodomain-like_sf"/>
</dbReference>
<accession>A0A4R2HRK3</accession>
<dbReference type="GO" id="GO:0043565">
    <property type="term" value="F:sequence-specific DNA binding"/>
    <property type="evidence" value="ECO:0007669"/>
    <property type="project" value="InterPro"/>
</dbReference>
<dbReference type="RefSeq" id="WP_132209001.1">
    <property type="nucleotide sequence ID" value="NZ_SLWN01000003.1"/>
</dbReference>
<dbReference type="PANTHER" id="PTHR43130">
    <property type="entry name" value="ARAC-FAMILY TRANSCRIPTIONAL REGULATOR"/>
    <property type="match status" value="1"/>
</dbReference>
<dbReference type="Proteomes" id="UP000294508">
    <property type="component" value="Unassembled WGS sequence"/>
</dbReference>
<organism evidence="5 6">
    <name type="scientific">Kribbella steppae</name>
    <dbReference type="NCBI Taxonomy" id="2512223"/>
    <lineage>
        <taxon>Bacteria</taxon>
        <taxon>Bacillati</taxon>
        <taxon>Actinomycetota</taxon>
        <taxon>Actinomycetes</taxon>
        <taxon>Propionibacteriales</taxon>
        <taxon>Kribbellaceae</taxon>
        <taxon>Kribbella</taxon>
    </lineage>
</organism>
<dbReference type="SUPFAM" id="SSF52317">
    <property type="entry name" value="Class I glutamine amidotransferase-like"/>
    <property type="match status" value="1"/>
</dbReference>
<dbReference type="InterPro" id="IPR052158">
    <property type="entry name" value="INH-QAR"/>
</dbReference>